<name>A0A7J9AM94_9ROSI</name>
<keyword evidence="2" id="KW-1185">Reference proteome</keyword>
<evidence type="ECO:0000313" key="1">
    <source>
        <dbReference type="EMBL" id="MBA0724564.1"/>
    </source>
</evidence>
<proteinExistence type="predicted"/>
<evidence type="ECO:0000313" key="2">
    <source>
        <dbReference type="Proteomes" id="UP000593574"/>
    </source>
</evidence>
<comment type="caution">
    <text evidence="1">The sequence shown here is derived from an EMBL/GenBank/DDBJ whole genome shotgun (WGS) entry which is preliminary data.</text>
</comment>
<reference evidence="1 2" key="1">
    <citation type="journal article" date="2019" name="Genome Biol. Evol.">
        <title>Insights into the evolution of the New World diploid cottons (Gossypium, subgenus Houzingenia) based on genome sequencing.</title>
        <authorList>
            <person name="Grover C.E."/>
            <person name="Arick M.A. 2nd"/>
            <person name="Thrash A."/>
            <person name="Conover J.L."/>
            <person name="Sanders W.S."/>
            <person name="Peterson D.G."/>
            <person name="Frelichowski J.E."/>
            <person name="Scheffler J.A."/>
            <person name="Scheffler B.E."/>
            <person name="Wendel J.F."/>
        </authorList>
    </citation>
    <scope>NUCLEOTIDE SEQUENCE [LARGE SCALE GENOMIC DNA]</scope>
    <source>
        <strain evidence="1">4</strain>
        <tissue evidence="1">Leaf</tissue>
    </source>
</reference>
<dbReference type="AlphaFoldDB" id="A0A7J9AM94"/>
<organism evidence="1 2">
    <name type="scientific">Gossypium laxum</name>
    <dbReference type="NCBI Taxonomy" id="34288"/>
    <lineage>
        <taxon>Eukaryota</taxon>
        <taxon>Viridiplantae</taxon>
        <taxon>Streptophyta</taxon>
        <taxon>Embryophyta</taxon>
        <taxon>Tracheophyta</taxon>
        <taxon>Spermatophyta</taxon>
        <taxon>Magnoliopsida</taxon>
        <taxon>eudicotyledons</taxon>
        <taxon>Gunneridae</taxon>
        <taxon>Pentapetalae</taxon>
        <taxon>rosids</taxon>
        <taxon>malvids</taxon>
        <taxon>Malvales</taxon>
        <taxon>Malvaceae</taxon>
        <taxon>Malvoideae</taxon>
        <taxon>Gossypium</taxon>
    </lineage>
</organism>
<protein>
    <submittedName>
        <fullName evidence="1">Uncharacterized protein</fullName>
    </submittedName>
</protein>
<dbReference type="Proteomes" id="UP000593574">
    <property type="component" value="Unassembled WGS sequence"/>
</dbReference>
<sequence length="50" mass="5983">MRKGKNKAEEDLDSLKMDNKKFLLSIKTVGLDKTLEQRWYEIQEKKIRAD</sequence>
<dbReference type="EMBL" id="JABEZV010000011">
    <property type="protein sequence ID" value="MBA0724564.1"/>
    <property type="molecule type" value="Genomic_DNA"/>
</dbReference>
<accession>A0A7J9AM94</accession>
<gene>
    <name evidence="1" type="ORF">Golax_021247</name>
</gene>